<evidence type="ECO:0000259" key="11">
    <source>
        <dbReference type="PROSITE" id="PS51643"/>
    </source>
</evidence>
<dbReference type="EMBL" id="NSKD01000001">
    <property type="protein sequence ID" value="PAU81659.1"/>
    <property type="molecule type" value="Genomic_DNA"/>
</dbReference>
<dbReference type="InterPro" id="IPR038257">
    <property type="entry name" value="CRISPR-assoc_Cas3_HD_sf"/>
</dbReference>
<dbReference type="PANTHER" id="PTHR47963">
    <property type="entry name" value="DEAD-BOX ATP-DEPENDENT RNA HELICASE 47, MITOCHONDRIAL"/>
    <property type="match status" value="1"/>
</dbReference>
<keyword evidence="5" id="KW-0547">Nucleotide-binding</keyword>
<evidence type="ECO:0000256" key="2">
    <source>
        <dbReference type="ARBA" id="ARBA00009046"/>
    </source>
</evidence>
<name>A0A2A2FAK5_9GAMM</name>
<evidence type="ECO:0000313" key="12">
    <source>
        <dbReference type="EMBL" id="PAU81659.1"/>
    </source>
</evidence>
<dbReference type="GO" id="GO:0004519">
    <property type="term" value="F:endonuclease activity"/>
    <property type="evidence" value="ECO:0007669"/>
    <property type="project" value="UniProtKB-KW"/>
</dbReference>
<gene>
    <name evidence="12" type="ORF">CK501_00460</name>
</gene>
<dbReference type="NCBIfam" id="TIGR01587">
    <property type="entry name" value="cas3_core"/>
    <property type="match status" value="1"/>
</dbReference>
<feature type="region of interest" description="Disordered" evidence="10">
    <location>
        <begin position="708"/>
        <end position="734"/>
    </location>
</feature>
<feature type="compositionally biased region" description="Basic and acidic residues" evidence="10">
    <location>
        <begin position="708"/>
        <end position="723"/>
    </location>
</feature>
<dbReference type="SUPFAM" id="SSF52540">
    <property type="entry name" value="P-loop containing nucleoside triphosphate hydrolases"/>
    <property type="match status" value="1"/>
</dbReference>
<dbReference type="Pfam" id="PF18019">
    <property type="entry name" value="Cas3_HD"/>
    <property type="match status" value="1"/>
</dbReference>
<evidence type="ECO:0000313" key="13">
    <source>
        <dbReference type="Proteomes" id="UP000218896"/>
    </source>
</evidence>
<reference evidence="12 13" key="1">
    <citation type="submission" date="2017-08" db="EMBL/GenBank/DDBJ databases">
        <title>Halovibrio sewagensis sp. nov., isolated from wastewater of high salinity.</title>
        <authorList>
            <person name="Dong X."/>
            <person name="Zhang G."/>
        </authorList>
    </citation>
    <scope>NUCLEOTIDE SEQUENCE [LARGE SCALE GENOMIC DNA]</scope>
    <source>
        <strain evidence="12 13">YL5-2</strain>
    </source>
</reference>
<evidence type="ECO:0000256" key="3">
    <source>
        <dbReference type="ARBA" id="ARBA00022722"/>
    </source>
</evidence>
<keyword evidence="4" id="KW-0479">Metal-binding</keyword>
<dbReference type="InterPro" id="IPR014001">
    <property type="entry name" value="Helicase_ATP-bd"/>
</dbReference>
<comment type="caution">
    <text evidence="12">The sequence shown here is derived from an EMBL/GenBank/DDBJ whole genome shotgun (WGS) entry which is preliminary data.</text>
</comment>
<evidence type="ECO:0000256" key="6">
    <source>
        <dbReference type="ARBA" id="ARBA00022801"/>
    </source>
</evidence>
<protein>
    <submittedName>
        <fullName evidence="12">CRISPR-associated helicase/endonuclease Cas3</fullName>
    </submittedName>
</protein>
<dbReference type="InterPro" id="IPR027417">
    <property type="entry name" value="P-loop_NTPase"/>
</dbReference>
<evidence type="ECO:0000256" key="10">
    <source>
        <dbReference type="SAM" id="MobiDB-lite"/>
    </source>
</evidence>
<evidence type="ECO:0000256" key="9">
    <source>
        <dbReference type="ARBA" id="ARBA00023118"/>
    </source>
</evidence>
<evidence type="ECO:0000256" key="1">
    <source>
        <dbReference type="ARBA" id="ARBA00006847"/>
    </source>
</evidence>
<accession>A0A2A2FAK5</accession>
<dbReference type="SMART" id="SM00490">
    <property type="entry name" value="HELICc"/>
    <property type="match status" value="1"/>
</dbReference>
<evidence type="ECO:0000256" key="4">
    <source>
        <dbReference type="ARBA" id="ARBA00022723"/>
    </source>
</evidence>
<dbReference type="GO" id="GO:0051607">
    <property type="term" value="P:defense response to virus"/>
    <property type="evidence" value="ECO:0007669"/>
    <property type="project" value="UniProtKB-KW"/>
</dbReference>
<feature type="domain" description="HD Cas3-type" evidence="11">
    <location>
        <begin position="59"/>
        <end position="264"/>
    </location>
</feature>
<sequence>MGFTGDFFSGARPESAGLLTSTTRDNRESLVKIMQKDNCHQSYHRYWGKAMPQSNGPENGPRCHLLPYHSMDVAAVGHVLLSEETSRNRSLAGYLGIEPTELQAVFTFLLTIHDIGKFARAFQSLAAPAPELLIEPDPHLPYRLRHDALGMLLWKQCFSRSNEFSKAWSWPTGTAMERQHKRSLETFLNITFGHHGKPVDAGSEALADHFYPEDEEAAWAFARDCAALVAPQWPCELMGDKEWGKTLKRLSWHLAGQAVLADWIGSDQSVFTYKEDPVSLEDYWNETALPKAVETVHRIGLNNSSKPAPFKGFETFYGFPPTPLQNWAEETAIEAPSNLFILEDVTGAGKTEAALTLAHRLIEKGFVEGAYFGLPTMATSNAMYSRIADIYPRWFSENDSPSLVLAHSARHLNESFAASLEHQQQDTQYGIGEQTGSASCNQWFADSRKKALLADVGVGTIDQALMAVLPFRHQSLRLAGLANKVLIVDEIHACDDYMLTLLAAVLEAHAKQGGSAILLTATLPIEMREKLISAWNKGLGEHEQPELNNHNFPLASQVSRNGITESPVKTRKSVQRHVLTQRLDSTDEVLAILRETMEQGGCACWIRNTVDDAIAAAQWLWESVADPSRVILFHSRFIMADRQSIEEKALTHFGKDSNATDRRGYILIATQVIEQSLDLDFDCMISDLAPIDLLIQRAGRLHRHSRTLKGDRCQQPDAKDKRPTPVLHIHAPPPQTNAEKDWIRRFLPGTAAVYRNHGQLWLGLNVLEERGGIRMPEEARHLIESVYGPDADTQIPEALVDSFFEQEGERQSQVTMGHFNRLNLDKGYTTASANGWQEEIDIGTRLSDEPSVTVTLVRLNEAGTALKPWAETASHPWEMSQVRIRQSLARQLPELSPETNELWETTVEQKPGLKFSVPWLVEQEADALNYNERLGLYRQSALSIEDKT</sequence>
<dbReference type="InterPro" id="IPR050547">
    <property type="entry name" value="DEAD_box_RNA_helicases"/>
</dbReference>
<comment type="similarity">
    <text evidence="1">In the N-terminal section; belongs to the CRISPR-associated nuclease Cas3-HD family.</text>
</comment>
<dbReference type="Pfam" id="PF00270">
    <property type="entry name" value="DEAD"/>
    <property type="match status" value="1"/>
</dbReference>
<dbReference type="GO" id="GO:0005524">
    <property type="term" value="F:ATP binding"/>
    <property type="evidence" value="ECO:0007669"/>
    <property type="project" value="UniProtKB-KW"/>
</dbReference>
<dbReference type="Proteomes" id="UP000218896">
    <property type="component" value="Unassembled WGS sequence"/>
</dbReference>
<dbReference type="PROSITE" id="PS51643">
    <property type="entry name" value="HD_CAS3"/>
    <property type="match status" value="1"/>
</dbReference>
<dbReference type="Pfam" id="PF22590">
    <property type="entry name" value="Cas3-like_C_2"/>
    <property type="match status" value="1"/>
</dbReference>
<keyword evidence="12" id="KW-0255">Endonuclease</keyword>
<evidence type="ECO:0000256" key="7">
    <source>
        <dbReference type="ARBA" id="ARBA00022806"/>
    </source>
</evidence>
<keyword evidence="9" id="KW-0051">Antiviral defense</keyword>
<proteinExistence type="inferred from homology"/>
<keyword evidence="7" id="KW-0347">Helicase</keyword>
<dbReference type="InterPro" id="IPR006483">
    <property type="entry name" value="CRISPR-assoc_Cas3_HD"/>
</dbReference>
<dbReference type="GO" id="GO:0003723">
    <property type="term" value="F:RNA binding"/>
    <property type="evidence" value="ECO:0007669"/>
    <property type="project" value="TreeGrafter"/>
</dbReference>
<keyword evidence="3" id="KW-0540">Nuclease</keyword>
<dbReference type="InterPro" id="IPR001650">
    <property type="entry name" value="Helicase_C-like"/>
</dbReference>
<dbReference type="NCBIfam" id="TIGR01596">
    <property type="entry name" value="cas3_HD"/>
    <property type="match status" value="1"/>
</dbReference>
<keyword evidence="8" id="KW-0067">ATP-binding</keyword>
<dbReference type="GO" id="GO:0046872">
    <property type="term" value="F:metal ion binding"/>
    <property type="evidence" value="ECO:0007669"/>
    <property type="project" value="UniProtKB-KW"/>
</dbReference>
<evidence type="ECO:0000256" key="8">
    <source>
        <dbReference type="ARBA" id="ARBA00022840"/>
    </source>
</evidence>
<dbReference type="InterPro" id="IPR011545">
    <property type="entry name" value="DEAD/DEAH_box_helicase_dom"/>
</dbReference>
<dbReference type="CDD" id="cd09641">
    <property type="entry name" value="Cas3''_I"/>
    <property type="match status" value="1"/>
</dbReference>
<dbReference type="InterPro" id="IPR054712">
    <property type="entry name" value="Cas3-like_dom"/>
</dbReference>
<dbReference type="GO" id="GO:0016787">
    <property type="term" value="F:hydrolase activity"/>
    <property type="evidence" value="ECO:0007669"/>
    <property type="project" value="UniProtKB-KW"/>
</dbReference>
<organism evidence="12 13">
    <name type="scientific">Halovibrio salipaludis</name>
    <dbReference type="NCBI Taxonomy" id="2032626"/>
    <lineage>
        <taxon>Bacteria</taxon>
        <taxon>Pseudomonadati</taxon>
        <taxon>Pseudomonadota</taxon>
        <taxon>Gammaproteobacteria</taxon>
        <taxon>Oceanospirillales</taxon>
        <taxon>Halomonadaceae</taxon>
        <taxon>Halovibrio</taxon>
    </lineage>
</organism>
<dbReference type="PANTHER" id="PTHR47963:SF9">
    <property type="entry name" value="CRISPR-ASSOCIATED ENDONUCLEASE_HELICASE CAS3"/>
    <property type="match status" value="1"/>
</dbReference>
<evidence type="ECO:0000256" key="5">
    <source>
        <dbReference type="ARBA" id="ARBA00022741"/>
    </source>
</evidence>
<comment type="similarity">
    <text evidence="2">In the central section; belongs to the CRISPR-associated helicase Cas3 family.</text>
</comment>
<dbReference type="InterPro" id="IPR006474">
    <property type="entry name" value="Helicase_Cas3_CRISPR-ass_core"/>
</dbReference>
<dbReference type="Gene3D" id="1.10.3210.30">
    <property type="match status" value="1"/>
</dbReference>
<dbReference type="Gene3D" id="3.40.50.300">
    <property type="entry name" value="P-loop containing nucleotide triphosphate hydrolases"/>
    <property type="match status" value="2"/>
</dbReference>
<dbReference type="AlphaFoldDB" id="A0A2A2FAK5"/>
<keyword evidence="13" id="KW-1185">Reference proteome</keyword>
<keyword evidence="6" id="KW-0378">Hydrolase</keyword>
<dbReference type="SMART" id="SM00487">
    <property type="entry name" value="DEXDc"/>
    <property type="match status" value="1"/>
</dbReference>
<dbReference type="GO" id="GO:0003724">
    <property type="term" value="F:RNA helicase activity"/>
    <property type="evidence" value="ECO:0007669"/>
    <property type="project" value="TreeGrafter"/>
</dbReference>